<feature type="transmembrane region" description="Helical" evidence="1">
    <location>
        <begin position="30"/>
        <end position="51"/>
    </location>
</feature>
<keyword evidence="1" id="KW-0812">Transmembrane</keyword>
<gene>
    <name evidence="2" type="ORF">FA14DRAFT_181616</name>
</gene>
<proteinExistence type="predicted"/>
<protein>
    <submittedName>
        <fullName evidence="2">Uncharacterized protein</fullName>
    </submittedName>
</protein>
<dbReference type="AlphaFoldDB" id="A0A316V7F2"/>
<dbReference type="GeneID" id="37022901"/>
<feature type="transmembrane region" description="Helical" evidence="1">
    <location>
        <begin position="578"/>
        <end position="597"/>
    </location>
</feature>
<keyword evidence="3" id="KW-1185">Reference proteome</keyword>
<feature type="transmembrane region" description="Helical" evidence="1">
    <location>
        <begin position="609"/>
        <end position="630"/>
    </location>
</feature>
<evidence type="ECO:0000313" key="3">
    <source>
        <dbReference type="Proteomes" id="UP000245771"/>
    </source>
</evidence>
<keyword evidence="1" id="KW-1133">Transmembrane helix</keyword>
<dbReference type="EMBL" id="KZ819605">
    <property type="protein sequence ID" value="PWN32948.1"/>
    <property type="molecule type" value="Genomic_DNA"/>
</dbReference>
<feature type="transmembrane region" description="Helical" evidence="1">
    <location>
        <begin position="63"/>
        <end position="83"/>
    </location>
</feature>
<accession>A0A316V7F2</accession>
<feature type="transmembrane region" description="Helical" evidence="1">
    <location>
        <begin position="524"/>
        <end position="542"/>
    </location>
</feature>
<evidence type="ECO:0000313" key="2">
    <source>
        <dbReference type="EMBL" id="PWN32948.1"/>
    </source>
</evidence>
<name>A0A316V7F2_9BASI</name>
<dbReference type="OrthoDB" id="2548432at2759"/>
<keyword evidence="1" id="KW-0472">Membrane</keyword>
<reference evidence="2 3" key="1">
    <citation type="journal article" date="2018" name="Mol. Biol. Evol.">
        <title>Broad Genomic Sampling Reveals a Smut Pathogenic Ancestry of the Fungal Clade Ustilaginomycotina.</title>
        <authorList>
            <person name="Kijpornyongpan T."/>
            <person name="Mondo S.J."/>
            <person name="Barry K."/>
            <person name="Sandor L."/>
            <person name="Lee J."/>
            <person name="Lipzen A."/>
            <person name="Pangilinan J."/>
            <person name="LaButti K."/>
            <person name="Hainaut M."/>
            <person name="Henrissat B."/>
            <person name="Grigoriev I.V."/>
            <person name="Spatafora J.W."/>
            <person name="Aime M.C."/>
        </authorList>
    </citation>
    <scope>NUCLEOTIDE SEQUENCE [LARGE SCALE GENOMIC DNA]</scope>
    <source>
        <strain evidence="2 3">MCA 3882</strain>
    </source>
</reference>
<organism evidence="2 3">
    <name type="scientific">Meira miltonrushii</name>
    <dbReference type="NCBI Taxonomy" id="1280837"/>
    <lineage>
        <taxon>Eukaryota</taxon>
        <taxon>Fungi</taxon>
        <taxon>Dikarya</taxon>
        <taxon>Basidiomycota</taxon>
        <taxon>Ustilaginomycotina</taxon>
        <taxon>Exobasidiomycetes</taxon>
        <taxon>Exobasidiales</taxon>
        <taxon>Brachybasidiaceae</taxon>
        <taxon>Meira</taxon>
    </lineage>
</organism>
<dbReference type="InParanoid" id="A0A316V7F2"/>
<feature type="transmembrane region" description="Helical" evidence="1">
    <location>
        <begin position="382"/>
        <end position="403"/>
    </location>
</feature>
<feature type="transmembrane region" description="Helical" evidence="1">
    <location>
        <begin position="145"/>
        <end position="169"/>
    </location>
</feature>
<feature type="transmembrane region" description="Helical" evidence="1">
    <location>
        <begin position="468"/>
        <end position="490"/>
    </location>
</feature>
<feature type="transmembrane region" description="Helical" evidence="1">
    <location>
        <begin position="350"/>
        <end position="373"/>
    </location>
</feature>
<feature type="transmembrane region" description="Helical" evidence="1">
    <location>
        <begin position="203"/>
        <end position="222"/>
    </location>
</feature>
<feature type="transmembrane region" description="Helical" evidence="1">
    <location>
        <begin position="112"/>
        <end position="133"/>
    </location>
</feature>
<sequence length="675" mass="77380">MFGTFWQESNQTFQIDESSTYFLYVACWRMIYFGFWAGWFLVVLILHIFLTTPNKRKTSIYRLHLIILPLTIIFNIDQIIFWYKSFSYAWLEPGKGLGNKATVNYLIITNELLIHLLPLLAESTLLLQIASFFPRPLYSTRFRFGIFTPFASLLAARLTLSIVSATFVIRAWNTTETVSNDPFPVIKYTQWLEKARITALNEYILGMVYNSSASAFLLYKAYNFVRSSKISNRSPIERKLRFLTEAIFMCFLPPAALTIAGVSTRIKHSSVMSTRLYQQQQITSGLVNASVLFALLATTWSSVRTFADEKIASQRYAQNERESIILVGSDIDNHLFHIDPVEVYDLHKCVWRLVCNSSWLGTFTITFILFILLSTRRQRRSILFSIQCALIILAIAYNSSALANADLRFKMAWIKEENRSKYWSIARLDVANLSLEHWITILADGSLLFHIIPTFFPAKHFNKQQRLIYMFPFLIIMTARVALTIANSYFTWASEKEIEWVPNRSIPLPSGTRWESPMDNTAKAEYVLAGIYGILISAFLLFKSYTISEAKSKIDNEVSGPVYPVNIAFKTAKMVQEAVLMCYTLPIAFRFVVVGLLDCSHKYCYDREISLTIINTSVICSIFATTWSTIRPIRSKDEIEKDRENAQQDMNPAYKSFAFSGGDVQESSNADTLVN</sequence>
<evidence type="ECO:0000256" key="1">
    <source>
        <dbReference type="SAM" id="Phobius"/>
    </source>
</evidence>
<dbReference type="RefSeq" id="XP_025353250.1">
    <property type="nucleotide sequence ID" value="XM_025501120.1"/>
</dbReference>
<feature type="transmembrane region" description="Helical" evidence="1">
    <location>
        <begin position="242"/>
        <end position="262"/>
    </location>
</feature>
<dbReference type="Proteomes" id="UP000245771">
    <property type="component" value="Unassembled WGS sequence"/>
</dbReference>